<dbReference type="EMBL" id="CAMGYJ010000009">
    <property type="protein sequence ID" value="CAI0542766.1"/>
    <property type="molecule type" value="Genomic_DNA"/>
</dbReference>
<keyword evidence="1" id="KW-0732">Signal</keyword>
<comment type="caution">
    <text evidence="2">The sequence shown here is derived from an EMBL/GenBank/DDBJ whole genome shotgun (WGS) entry which is preliminary data.</text>
</comment>
<feature type="chain" id="PRO_5043516334" description="Bifunctional inhibitor/plant lipid transfer protein/seed storage helical domain-containing protein" evidence="1">
    <location>
        <begin position="26"/>
        <end position="223"/>
    </location>
</feature>
<reference evidence="2" key="1">
    <citation type="submission" date="2022-08" db="EMBL/GenBank/DDBJ databases">
        <authorList>
            <person name="Gutierrez-Valencia J."/>
        </authorList>
    </citation>
    <scope>NUCLEOTIDE SEQUENCE</scope>
</reference>
<dbReference type="Proteomes" id="UP001154282">
    <property type="component" value="Unassembled WGS sequence"/>
</dbReference>
<name>A0AAV0QD53_9ROSI</name>
<organism evidence="2 3">
    <name type="scientific">Linum tenue</name>
    <dbReference type="NCBI Taxonomy" id="586396"/>
    <lineage>
        <taxon>Eukaryota</taxon>
        <taxon>Viridiplantae</taxon>
        <taxon>Streptophyta</taxon>
        <taxon>Embryophyta</taxon>
        <taxon>Tracheophyta</taxon>
        <taxon>Spermatophyta</taxon>
        <taxon>Magnoliopsida</taxon>
        <taxon>eudicotyledons</taxon>
        <taxon>Gunneridae</taxon>
        <taxon>Pentapetalae</taxon>
        <taxon>rosids</taxon>
        <taxon>fabids</taxon>
        <taxon>Malpighiales</taxon>
        <taxon>Linaceae</taxon>
        <taxon>Linum</taxon>
    </lineage>
</organism>
<gene>
    <name evidence="2" type="ORF">LITE_LOCUS42607</name>
</gene>
<keyword evidence="3" id="KW-1185">Reference proteome</keyword>
<evidence type="ECO:0000313" key="3">
    <source>
        <dbReference type="Proteomes" id="UP001154282"/>
    </source>
</evidence>
<evidence type="ECO:0008006" key="4">
    <source>
        <dbReference type="Google" id="ProtNLM"/>
    </source>
</evidence>
<evidence type="ECO:0000313" key="2">
    <source>
        <dbReference type="EMBL" id="CAI0542766.1"/>
    </source>
</evidence>
<feature type="signal peptide" evidence="1">
    <location>
        <begin position="1"/>
        <end position="25"/>
    </location>
</feature>
<proteinExistence type="predicted"/>
<dbReference type="InterPro" id="IPR036312">
    <property type="entry name" value="Bifun_inhib/LTP/seed_sf"/>
</dbReference>
<sequence length="223" mass="22918">MSLNFRATATLLLVTTSFMFSFSSSSSTSSASEAKENLIGYSSIRVRGANTKFTINIKSTNYNFNGCCDHKNPAADLAAAAGRKLNKHGGNGTATAPELAAGGTTMTMMRCPMERVMKVGAGCVDGLVTMVHDSNGPLGVGRAGVIGGPVAVDSVVVKQCCSVLGGDGMVGLNTTADCLCATLKVKALDLKAYVPLARHLLASCANMTTNTAPPPQFTCSPVS</sequence>
<accession>A0AAV0QD53</accession>
<protein>
    <recommendedName>
        <fullName evidence="4">Bifunctional inhibitor/plant lipid transfer protein/seed storage helical domain-containing protein</fullName>
    </recommendedName>
</protein>
<dbReference type="Gene3D" id="1.10.110.10">
    <property type="entry name" value="Plant lipid-transfer and hydrophobic proteins"/>
    <property type="match status" value="1"/>
</dbReference>
<dbReference type="AlphaFoldDB" id="A0AAV0QD53"/>
<evidence type="ECO:0000256" key="1">
    <source>
        <dbReference type="SAM" id="SignalP"/>
    </source>
</evidence>